<reference evidence="1 2" key="1">
    <citation type="submission" date="2016-11" db="EMBL/GenBank/DDBJ databases">
        <authorList>
            <person name="Jaros S."/>
            <person name="Januszkiewicz K."/>
            <person name="Wedrychowicz H."/>
        </authorList>
    </citation>
    <scope>NUCLEOTIDE SEQUENCE [LARGE SCALE GENOMIC DNA]</scope>
    <source>
        <strain evidence="1 2">CGMCC 1.6102</strain>
    </source>
</reference>
<accession>A0A1M7NYN6</accession>
<evidence type="ECO:0000313" key="2">
    <source>
        <dbReference type="Proteomes" id="UP000184513"/>
    </source>
</evidence>
<sequence length="509" mass="57011">MSGLKEMGQNANILNVLKMQQNIKSKFAGLVLASVLLFPACTEDWNEMNINPNQPSEVPASNVLGAGMTVVAGQLFGERIGIYYAGTWSGQLAAIGAGDYEFRVDINNGQWDNLYRAMAYFVDAGRIAREMGNQNLEAVSLIMKAYTAHQVTDMWGDIPYTQAFLLDEEDILSPEFDSQQVVYEKILAELKQAGSMLDPNGMALGVGDFIYHGNISQWEKFANSIRLRVAMRMSSVAPQAAAQVLNEILGNPSSYPVFEDYPDNAYLHWPGVSSNIEPWRQRLGTPTNKNDQYRTNYDLISLLKDLDDPRLPVYADRNQDNEFNGYRMGIGQTSDPMNAQANVSHIGDRFGYDDTGFSPFMNAAQVWFIKAEAFERGLVSGNSQEAYEKGIEVSLSENGVSPEMIDAYLQNPGVAWSSGSSTNLEKIRLQNWIALYKQSVEAWAEVRRTDVPLLDRVSNDYASNHNRPPFRMAYPANEIAHNQNFPSDVNEVDIFYGIQLWWDTRTGVE</sequence>
<dbReference type="SUPFAM" id="SSF48452">
    <property type="entry name" value="TPR-like"/>
    <property type="match status" value="1"/>
</dbReference>
<protein>
    <submittedName>
        <fullName evidence="1">Starch-binding associating with outer membrane</fullName>
    </submittedName>
</protein>
<dbReference type="InterPro" id="IPR041662">
    <property type="entry name" value="SusD-like_2"/>
</dbReference>
<organism evidence="1 2">
    <name type="scientific">Cyclobacterium lianum</name>
    <dbReference type="NCBI Taxonomy" id="388280"/>
    <lineage>
        <taxon>Bacteria</taxon>
        <taxon>Pseudomonadati</taxon>
        <taxon>Bacteroidota</taxon>
        <taxon>Cytophagia</taxon>
        <taxon>Cytophagales</taxon>
        <taxon>Cyclobacteriaceae</taxon>
        <taxon>Cyclobacterium</taxon>
    </lineage>
</organism>
<evidence type="ECO:0000313" key="1">
    <source>
        <dbReference type="EMBL" id="SHN08933.1"/>
    </source>
</evidence>
<dbReference type="Proteomes" id="UP000184513">
    <property type="component" value="Unassembled WGS sequence"/>
</dbReference>
<dbReference type="OrthoDB" id="843771at2"/>
<dbReference type="InterPro" id="IPR011990">
    <property type="entry name" value="TPR-like_helical_dom_sf"/>
</dbReference>
<keyword evidence="2" id="KW-1185">Reference proteome</keyword>
<gene>
    <name evidence="1" type="ORF">SAMN04488057_106158</name>
</gene>
<dbReference type="AlphaFoldDB" id="A0A1M7NYN6"/>
<name>A0A1M7NYN6_9BACT</name>
<dbReference type="Pfam" id="PF12771">
    <property type="entry name" value="SusD-like_2"/>
    <property type="match status" value="1"/>
</dbReference>
<dbReference type="STRING" id="388280.SAMN04488057_106158"/>
<proteinExistence type="predicted"/>
<dbReference type="Gene3D" id="1.25.40.390">
    <property type="match status" value="1"/>
</dbReference>
<dbReference type="EMBL" id="FRCY01000006">
    <property type="protein sequence ID" value="SHN08933.1"/>
    <property type="molecule type" value="Genomic_DNA"/>
</dbReference>